<evidence type="ECO:0000256" key="6">
    <source>
        <dbReference type="ARBA" id="ARBA00023049"/>
    </source>
</evidence>
<evidence type="ECO:0000256" key="5">
    <source>
        <dbReference type="ARBA" id="ARBA00022833"/>
    </source>
</evidence>
<evidence type="ECO:0000256" key="7">
    <source>
        <dbReference type="SAM" id="MobiDB-lite"/>
    </source>
</evidence>
<keyword evidence="3" id="KW-0479">Metal-binding</keyword>
<keyword evidence="2" id="KW-0645">Protease</keyword>
<dbReference type="EMBL" id="JACJPY010000001">
    <property type="protein sequence ID" value="MBD2148528.1"/>
    <property type="molecule type" value="Genomic_DNA"/>
</dbReference>
<accession>A0A926UPT0</accession>
<proteinExistence type="predicted"/>
<sequence>MLTKKLRSLLALFVAGLFTSLMFASSVWSLNVDGLRSGDRHPQIKDNIIAFGKSRSRQNYLQQLEIADRFYTQGAISEAIKIQKEVKADFTNTGTGRRRAIDDPEQLSGGARSYYRNGKSGLDENLITKALIPLQRLSEDYPEFIQGHIMLAQAARKFSEEDAKIVLGKTKLEVELEALERGSSIFPERKDLLDARLNAFLTYDKFIEASVTARQFATLFPDDPDSNSYLRKADLYLDKHRKEIADKLLALGLVGSIFGGRRAEVSIAAILSRSESEYGAFLAENYKEQLEIVNDPEIVNYVNRVGQKVAKSMGRNEFNYEFYVYKDDSDINAFALPGGKVFIASGILNAIGSEAELAGLLGHEVGHAVLSHGYLKTIERIAAKSLGGFFGISDLLAIQLAENARSTEKQSDILGTRAAVASGYSADGLWNITRVFQAASGNRRQSYMDTHPAPSDRVGYLEDFITRNALNRYAYEGVSNYRNVMARLGGGNNNAIANSGRNNDSTAFSGDGNGRPERDSDRPRRNDQREAANSSNACPRGKVSLVARQERDRVIVRLDGGFVATSCSSFSAKVLITNNSDRPFTFVPGFVKVFKNNSDDLKARLTMKKGGQPSVGVGETVEAEIQVFNHRWTNQASQDLVLELKEGSSVARVFRLAF</sequence>
<protein>
    <submittedName>
        <fullName evidence="9">M48 family metalloprotease</fullName>
    </submittedName>
</protein>
<dbReference type="InterPro" id="IPR001915">
    <property type="entry name" value="Peptidase_M48"/>
</dbReference>
<reference evidence="9" key="2">
    <citation type="submission" date="2020-08" db="EMBL/GenBank/DDBJ databases">
        <authorList>
            <person name="Chen M."/>
            <person name="Teng W."/>
            <person name="Zhao L."/>
            <person name="Hu C."/>
            <person name="Zhou Y."/>
            <person name="Han B."/>
            <person name="Song L."/>
            <person name="Shu W."/>
        </authorList>
    </citation>
    <scope>NUCLEOTIDE SEQUENCE</scope>
    <source>
        <strain evidence="9">FACHB-1277</strain>
    </source>
</reference>
<feature type="domain" description="Peptidase M48" evidence="8">
    <location>
        <begin position="300"/>
        <end position="462"/>
    </location>
</feature>
<feature type="region of interest" description="Disordered" evidence="7">
    <location>
        <begin position="496"/>
        <end position="543"/>
    </location>
</feature>
<comment type="cofactor">
    <cofactor evidence="1">
        <name>Zn(2+)</name>
        <dbReference type="ChEBI" id="CHEBI:29105"/>
    </cofactor>
</comment>
<dbReference type="GO" id="GO:0046872">
    <property type="term" value="F:metal ion binding"/>
    <property type="evidence" value="ECO:0007669"/>
    <property type="project" value="UniProtKB-KW"/>
</dbReference>
<dbReference type="AlphaFoldDB" id="A0A926UPT0"/>
<evidence type="ECO:0000256" key="3">
    <source>
        <dbReference type="ARBA" id="ARBA00022723"/>
    </source>
</evidence>
<reference evidence="9" key="1">
    <citation type="journal article" date="2015" name="ISME J.">
        <title>Draft Genome Sequence of Streptomyces incarnatus NRRL8089, which Produces the Nucleoside Antibiotic Sinefungin.</title>
        <authorList>
            <person name="Oshima K."/>
            <person name="Hattori M."/>
            <person name="Shimizu H."/>
            <person name="Fukuda K."/>
            <person name="Nemoto M."/>
            <person name="Inagaki K."/>
            <person name="Tamura T."/>
        </authorList>
    </citation>
    <scope>NUCLEOTIDE SEQUENCE</scope>
    <source>
        <strain evidence="9">FACHB-1277</strain>
    </source>
</reference>
<evidence type="ECO:0000256" key="1">
    <source>
        <dbReference type="ARBA" id="ARBA00001947"/>
    </source>
</evidence>
<dbReference type="Proteomes" id="UP000631421">
    <property type="component" value="Unassembled WGS sequence"/>
</dbReference>
<dbReference type="GO" id="GO:0004222">
    <property type="term" value="F:metalloendopeptidase activity"/>
    <property type="evidence" value="ECO:0007669"/>
    <property type="project" value="InterPro"/>
</dbReference>
<name>A0A926UPT0_9CYAN</name>
<dbReference type="Gene3D" id="1.25.40.10">
    <property type="entry name" value="Tetratricopeptide repeat domain"/>
    <property type="match status" value="1"/>
</dbReference>
<evidence type="ECO:0000313" key="9">
    <source>
        <dbReference type="EMBL" id="MBD2148528.1"/>
    </source>
</evidence>
<dbReference type="InterPro" id="IPR051156">
    <property type="entry name" value="Mito/Outer_Membr_Metalloprot"/>
</dbReference>
<dbReference type="GO" id="GO:0051603">
    <property type="term" value="P:proteolysis involved in protein catabolic process"/>
    <property type="evidence" value="ECO:0007669"/>
    <property type="project" value="TreeGrafter"/>
</dbReference>
<feature type="compositionally biased region" description="Basic and acidic residues" evidence="7">
    <location>
        <begin position="514"/>
        <end position="530"/>
    </location>
</feature>
<dbReference type="Pfam" id="PF01435">
    <property type="entry name" value="Peptidase_M48"/>
    <property type="match status" value="1"/>
</dbReference>
<dbReference type="PANTHER" id="PTHR22726">
    <property type="entry name" value="METALLOENDOPEPTIDASE OMA1"/>
    <property type="match status" value="1"/>
</dbReference>
<evidence type="ECO:0000313" key="10">
    <source>
        <dbReference type="Proteomes" id="UP000631421"/>
    </source>
</evidence>
<organism evidence="9 10">
    <name type="scientific">Pseudanabaena cinerea FACHB-1277</name>
    <dbReference type="NCBI Taxonomy" id="2949581"/>
    <lineage>
        <taxon>Bacteria</taxon>
        <taxon>Bacillati</taxon>
        <taxon>Cyanobacteriota</taxon>
        <taxon>Cyanophyceae</taxon>
        <taxon>Pseudanabaenales</taxon>
        <taxon>Pseudanabaenaceae</taxon>
        <taxon>Pseudanabaena</taxon>
        <taxon>Pseudanabaena cinerea</taxon>
    </lineage>
</organism>
<dbReference type="GO" id="GO:0016020">
    <property type="term" value="C:membrane"/>
    <property type="evidence" value="ECO:0007669"/>
    <property type="project" value="TreeGrafter"/>
</dbReference>
<comment type="caution">
    <text evidence="9">The sequence shown here is derived from an EMBL/GenBank/DDBJ whole genome shotgun (WGS) entry which is preliminary data.</text>
</comment>
<dbReference type="PANTHER" id="PTHR22726:SF1">
    <property type="entry name" value="METALLOENDOPEPTIDASE OMA1, MITOCHONDRIAL"/>
    <property type="match status" value="1"/>
</dbReference>
<keyword evidence="6 9" id="KW-0482">Metalloprotease</keyword>
<keyword evidence="5" id="KW-0862">Zinc</keyword>
<evidence type="ECO:0000259" key="8">
    <source>
        <dbReference type="Pfam" id="PF01435"/>
    </source>
</evidence>
<dbReference type="InterPro" id="IPR011990">
    <property type="entry name" value="TPR-like_helical_dom_sf"/>
</dbReference>
<evidence type="ECO:0000256" key="4">
    <source>
        <dbReference type="ARBA" id="ARBA00022801"/>
    </source>
</evidence>
<dbReference type="RefSeq" id="WP_190348874.1">
    <property type="nucleotide sequence ID" value="NZ_JACJPY010000001.1"/>
</dbReference>
<keyword evidence="4" id="KW-0378">Hydrolase</keyword>
<gene>
    <name evidence="9" type="ORF">H6F44_00035</name>
</gene>
<evidence type="ECO:0000256" key="2">
    <source>
        <dbReference type="ARBA" id="ARBA00022670"/>
    </source>
</evidence>
<keyword evidence="10" id="KW-1185">Reference proteome</keyword>
<dbReference type="Gene3D" id="3.30.2010.10">
    <property type="entry name" value="Metalloproteases ('zincins'), catalytic domain"/>
    <property type="match status" value="1"/>
</dbReference>